<dbReference type="EMBL" id="FYEK01000002">
    <property type="protein sequence ID" value="SNB49104.1"/>
    <property type="molecule type" value="Genomic_DNA"/>
</dbReference>
<dbReference type="GO" id="GO:0015209">
    <property type="term" value="F:cytosine transmembrane transporter activity"/>
    <property type="evidence" value="ECO:0007669"/>
    <property type="project" value="InterPro"/>
</dbReference>
<comment type="similarity">
    <text evidence="2">Belongs to the purine-cytosine permease (2.A.39) family.</text>
</comment>
<dbReference type="PANTHER" id="PTHR30569">
    <property type="entry name" value="CYTOSINE TRANSPORTER CODB"/>
    <property type="match status" value="1"/>
</dbReference>
<feature type="transmembrane region" description="Helical" evidence="6">
    <location>
        <begin position="202"/>
        <end position="222"/>
    </location>
</feature>
<feature type="transmembrane region" description="Helical" evidence="6">
    <location>
        <begin position="36"/>
        <end position="59"/>
    </location>
</feature>
<feature type="transmembrane region" description="Helical" evidence="6">
    <location>
        <begin position="178"/>
        <end position="196"/>
    </location>
</feature>
<reference evidence="8" key="1">
    <citation type="submission" date="2017-06" db="EMBL/GenBank/DDBJ databases">
        <authorList>
            <person name="Varghese N."/>
            <person name="Submissions S."/>
        </authorList>
    </citation>
    <scope>NUCLEOTIDE SEQUENCE [LARGE SCALE GENOMIC DNA]</scope>
    <source>
        <strain evidence="8">JAD2</strain>
    </source>
</reference>
<proteinExistence type="inferred from homology"/>
<keyword evidence="4 6" id="KW-1133">Transmembrane helix</keyword>
<dbReference type="PANTHER" id="PTHR30569:SF0">
    <property type="entry name" value="CYTOSINE PERMEASE"/>
    <property type="match status" value="1"/>
</dbReference>
<dbReference type="InterPro" id="IPR001248">
    <property type="entry name" value="Pur-cyt_permease"/>
</dbReference>
<keyword evidence="5 6" id="KW-0472">Membrane</keyword>
<evidence type="ECO:0000313" key="8">
    <source>
        <dbReference type="Proteomes" id="UP000197025"/>
    </source>
</evidence>
<feature type="transmembrane region" description="Helical" evidence="6">
    <location>
        <begin position="111"/>
        <end position="130"/>
    </location>
</feature>
<evidence type="ECO:0000256" key="4">
    <source>
        <dbReference type="ARBA" id="ARBA00022989"/>
    </source>
</evidence>
<sequence>MPFWRAVDLVAAMPISWMPLVADYNRFARRAGPAFWGTYIGYFIANVWFYGLGAWLLLTAQTHDLVQAIGVLAIGWIVLPIILVDETDNAFADIYSAAVSLQNIWPRVRQALFAVLIGAICLILALTVPLAQYENFLLLIGTFFVPLFGVLAADYFVLRRSYTEADLYQPLTFRWEGVIAWALGVVTYQALTHLAPSIGATFPAFGVSFLAYLGIAGALRGIGRVRPERA</sequence>
<dbReference type="InterPro" id="IPR030191">
    <property type="entry name" value="CodB"/>
</dbReference>
<evidence type="ECO:0000256" key="2">
    <source>
        <dbReference type="ARBA" id="ARBA00008974"/>
    </source>
</evidence>
<dbReference type="GO" id="GO:0005886">
    <property type="term" value="C:plasma membrane"/>
    <property type="evidence" value="ECO:0007669"/>
    <property type="project" value="TreeGrafter"/>
</dbReference>
<accession>A0A212PQH6</accession>
<dbReference type="Pfam" id="PF02133">
    <property type="entry name" value="Transp_cyt_pur"/>
    <property type="match status" value="1"/>
</dbReference>
<dbReference type="Gene3D" id="1.10.4160.10">
    <property type="entry name" value="Hydantoin permease"/>
    <property type="match status" value="1"/>
</dbReference>
<dbReference type="AlphaFoldDB" id="A0A212PQH6"/>
<keyword evidence="8" id="KW-1185">Reference proteome</keyword>
<evidence type="ECO:0000256" key="1">
    <source>
        <dbReference type="ARBA" id="ARBA00004141"/>
    </source>
</evidence>
<evidence type="ECO:0000313" key="7">
    <source>
        <dbReference type="EMBL" id="SNB49104.1"/>
    </source>
</evidence>
<evidence type="ECO:0000256" key="6">
    <source>
        <dbReference type="SAM" id="Phobius"/>
    </source>
</evidence>
<name>A0A212PQH6_9CHLR</name>
<dbReference type="Proteomes" id="UP000197025">
    <property type="component" value="Unassembled WGS sequence"/>
</dbReference>
<feature type="transmembrane region" description="Helical" evidence="6">
    <location>
        <begin position="65"/>
        <end position="84"/>
    </location>
</feature>
<protein>
    <submittedName>
        <fullName evidence="7">Putative hydroxymethylpyrimidine transporter CytX</fullName>
    </submittedName>
</protein>
<organism evidence="7 8">
    <name type="scientific">Thermoflexus hugenholtzii JAD2</name>
    <dbReference type="NCBI Taxonomy" id="877466"/>
    <lineage>
        <taxon>Bacteria</taxon>
        <taxon>Bacillati</taxon>
        <taxon>Chloroflexota</taxon>
        <taxon>Thermoflexia</taxon>
        <taxon>Thermoflexales</taxon>
        <taxon>Thermoflexaceae</taxon>
        <taxon>Thermoflexus</taxon>
    </lineage>
</organism>
<dbReference type="InParanoid" id="A0A212PQH6"/>
<evidence type="ECO:0000256" key="5">
    <source>
        <dbReference type="ARBA" id="ARBA00023136"/>
    </source>
</evidence>
<keyword evidence="3 6" id="KW-0812">Transmembrane</keyword>
<gene>
    <name evidence="7" type="ORF">SAMN02746019_00029010</name>
</gene>
<evidence type="ECO:0000256" key="3">
    <source>
        <dbReference type="ARBA" id="ARBA00022692"/>
    </source>
</evidence>
<comment type="subcellular location">
    <subcellularLocation>
        <location evidence="1">Membrane</location>
        <topology evidence="1">Multi-pass membrane protein</topology>
    </subcellularLocation>
</comment>
<feature type="transmembrane region" description="Helical" evidence="6">
    <location>
        <begin position="136"/>
        <end position="157"/>
    </location>
</feature>